<proteinExistence type="predicted"/>
<feature type="compositionally biased region" description="Gly residues" evidence="1">
    <location>
        <begin position="324"/>
        <end position="335"/>
    </location>
</feature>
<evidence type="ECO:0000313" key="2">
    <source>
        <dbReference type="EMBL" id="KAF2461902.1"/>
    </source>
</evidence>
<feature type="compositionally biased region" description="Low complexity" evidence="1">
    <location>
        <begin position="336"/>
        <end position="349"/>
    </location>
</feature>
<dbReference type="Proteomes" id="UP000799766">
    <property type="component" value="Unassembled WGS sequence"/>
</dbReference>
<gene>
    <name evidence="2" type="ORF">BDY21DRAFT_329959</name>
</gene>
<sequence>MGSPGIRGLTKHGWHPQGKDGQKESWRGDFKGINTVAGWMGKGKPAGAQDALEHQSTPLSSLRDPSSFGPPPKHTHYHGASAAAASPTSPVTRSGIASPSSRPLGSAIPSEEITAQQQRLEAEQRAEEEAERPPAGPYRADTTGLSTAGLPSPPVRRATGAGGVPSPTSSTPVGGHRAPTGQSTGIVGSAQGAGPKPSLPPRLPPRQTSHPDLHTPAPPPTYGESQRAHEQAQQHPQGSTAAGYLNQGALNRLGRAGVSVPGLGIGQQGAAGAKSPPPPPLPTRRESSSSSAGTGGAQSPVARTGHAGQLGELQSRFARLGSGSSAGAGAGGGGSTSASVGGTPTGGTSLAQKQDALRTARSLHAGNTQDVSASDVRGAADVARNFHERHGEQVSRGWKAAGALGQKYGGAVGGSSSSSAAPSPQSPTSPGLGAAAGKKKAPPPPPPPKKKGLEGVGTGETAASEGASPPPVPLASKPKWA</sequence>
<protein>
    <submittedName>
        <fullName evidence="2">Uncharacterized protein</fullName>
    </submittedName>
</protein>
<accession>A0A6A6PDL1</accession>
<dbReference type="AlphaFoldDB" id="A0A6A6PDL1"/>
<name>A0A6A6PDL1_9PEZI</name>
<keyword evidence="3" id="KW-1185">Reference proteome</keyword>
<dbReference type="EMBL" id="MU001670">
    <property type="protein sequence ID" value="KAF2461902.1"/>
    <property type="molecule type" value="Genomic_DNA"/>
</dbReference>
<evidence type="ECO:0000256" key="1">
    <source>
        <dbReference type="SAM" id="MobiDB-lite"/>
    </source>
</evidence>
<organism evidence="2 3">
    <name type="scientific">Lineolata rhizophorae</name>
    <dbReference type="NCBI Taxonomy" id="578093"/>
    <lineage>
        <taxon>Eukaryota</taxon>
        <taxon>Fungi</taxon>
        <taxon>Dikarya</taxon>
        <taxon>Ascomycota</taxon>
        <taxon>Pezizomycotina</taxon>
        <taxon>Dothideomycetes</taxon>
        <taxon>Dothideomycetes incertae sedis</taxon>
        <taxon>Lineolatales</taxon>
        <taxon>Lineolataceae</taxon>
        <taxon>Lineolata</taxon>
    </lineage>
</organism>
<feature type="region of interest" description="Disordered" evidence="1">
    <location>
        <begin position="1"/>
        <end position="377"/>
    </location>
</feature>
<feature type="compositionally biased region" description="Low complexity" evidence="1">
    <location>
        <begin position="288"/>
        <end position="300"/>
    </location>
</feature>
<feature type="compositionally biased region" description="Polar residues" evidence="1">
    <location>
        <begin position="54"/>
        <end position="64"/>
    </location>
</feature>
<feature type="compositionally biased region" description="Basic and acidic residues" evidence="1">
    <location>
        <begin position="17"/>
        <end position="30"/>
    </location>
</feature>
<feature type="region of interest" description="Disordered" evidence="1">
    <location>
        <begin position="406"/>
        <end position="481"/>
    </location>
</feature>
<reference evidence="2" key="1">
    <citation type="journal article" date="2020" name="Stud. Mycol.">
        <title>101 Dothideomycetes genomes: a test case for predicting lifestyles and emergence of pathogens.</title>
        <authorList>
            <person name="Haridas S."/>
            <person name="Albert R."/>
            <person name="Binder M."/>
            <person name="Bloem J."/>
            <person name="Labutti K."/>
            <person name="Salamov A."/>
            <person name="Andreopoulos B."/>
            <person name="Baker S."/>
            <person name="Barry K."/>
            <person name="Bills G."/>
            <person name="Bluhm B."/>
            <person name="Cannon C."/>
            <person name="Castanera R."/>
            <person name="Culley D."/>
            <person name="Daum C."/>
            <person name="Ezra D."/>
            <person name="Gonzalez J."/>
            <person name="Henrissat B."/>
            <person name="Kuo A."/>
            <person name="Liang C."/>
            <person name="Lipzen A."/>
            <person name="Lutzoni F."/>
            <person name="Magnuson J."/>
            <person name="Mondo S."/>
            <person name="Nolan M."/>
            <person name="Ohm R."/>
            <person name="Pangilinan J."/>
            <person name="Park H.-J."/>
            <person name="Ramirez L."/>
            <person name="Alfaro M."/>
            <person name="Sun H."/>
            <person name="Tritt A."/>
            <person name="Yoshinaga Y."/>
            <person name="Zwiers L.-H."/>
            <person name="Turgeon B."/>
            <person name="Goodwin S."/>
            <person name="Spatafora J."/>
            <person name="Crous P."/>
            <person name="Grigoriev I."/>
        </authorList>
    </citation>
    <scope>NUCLEOTIDE SEQUENCE</scope>
    <source>
        <strain evidence="2">ATCC 16933</strain>
    </source>
</reference>
<feature type="compositionally biased region" description="Low complexity" evidence="1">
    <location>
        <begin position="414"/>
        <end position="436"/>
    </location>
</feature>
<evidence type="ECO:0000313" key="3">
    <source>
        <dbReference type="Proteomes" id="UP000799766"/>
    </source>
</evidence>
<dbReference type="OrthoDB" id="3357271at2759"/>
<feature type="compositionally biased region" description="Polar residues" evidence="1">
    <location>
        <begin position="87"/>
        <end position="103"/>
    </location>
</feature>